<protein>
    <submittedName>
        <fullName evidence="9">Subtilisin family serine protease</fullName>
    </submittedName>
</protein>
<dbReference type="InterPro" id="IPR000209">
    <property type="entry name" value="Peptidase_S8/S53_dom"/>
</dbReference>
<dbReference type="GO" id="GO:0005975">
    <property type="term" value="P:carbohydrate metabolic process"/>
    <property type="evidence" value="ECO:0007669"/>
    <property type="project" value="UniProtKB-ARBA"/>
</dbReference>
<evidence type="ECO:0000313" key="10">
    <source>
        <dbReference type="Proteomes" id="UP000542674"/>
    </source>
</evidence>
<dbReference type="PRINTS" id="PR00723">
    <property type="entry name" value="SUBTILISIN"/>
</dbReference>
<evidence type="ECO:0000256" key="5">
    <source>
        <dbReference type="PIRSR" id="PIRSR615500-1"/>
    </source>
</evidence>
<dbReference type="Proteomes" id="UP000542674">
    <property type="component" value="Unassembled WGS sequence"/>
</dbReference>
<dbReference type="GO" id="GO:0006508">
    <property type="term" value="P:proteolysis"/>
    <property type="evidence" value="ECO:0007669"/>
    <property type="project" value="UniProtKB-KW"/>
</dbReference>
<evidence type="ECO:0000256" key="2">
    <source>
        <dbReference type="ARBA" id="ARBA00022670"/>
    </source>
</evidence>
<comment type="caution">
    <text evidence="9">The sequence shown here is derived from an EMBL/GenBank/DDBJ whole genome shotgun (WGS) entry which is preliminary data.</text>
</comment>
<keyword evidence="2 6" id="KW-0645">Protease</keyword>
<dbReference type="Gene3D" id="2.60.40.10">
    <property type="entry name" value="Immunoglobulins"/>
    <property type="match status" value="1"/>
</dbReference>
<dbReference type="InterPro" id="IPR050131">
    <property type="entry name" value="Peptidase_S8_subtilisin-like"/>
</dbReference>
<feature type="active site" description="Charge relay system" evidence="5 6">
    <location>
        <position position="420"/>
    </location>
</feature>
<dbReference type="AlphaFoldDB" id="A0A7W7T941"/>
<evidence type="ECO:0000259" key="8">
    <source>
        <dbReference type="Pfam" id="PF00082"/>
    </source>
</evidence>
<organism evidence="9 10">
    <name type="scientific">Saccharothrix violaceirubra</name>
    <dbReference type="NCBI Taxonomy" id="413306"/>
    <lineage>
        <taxon>Bacteria</taxon>
        <taxon>Bacillati</taxon>
        <taxon>Actinomycetota</taxon>
        <taxon>Actinomycetes</taxon>
        <taxon>Pseudonocardiales</taxon>
        <taxon>Pseudonocardiaceae</taxon>
        <taxon>Saccharothrix</taxon>
    </lineage>
</organism>
<evidence type="ECO:0000256" key="3">
    <source>
        <dbReference type="ARBA" id="ARBA00022801"/>
    </source>
</evidence>
<dbReference type="RefSeq" id="WP_312865799.1">
    <property type="nucleotide sequence ID" value="NZ_BAABAI010000007.1"/>
</dbReference>
<dbReference type="InterPro" id="IPR023827">
    <property type="entry name" value="Peptidase_S8_Asp-AS"/>
</dbReference>
<keyword evidence="10" id="KW-1185">Reference proteome</keyword>
<feature type="active site" description="Charge relay system" evidence="5 6">
    <location>
        <position position="251"/>
    </location>
</feature>
<dbReference type="EMBL" id="JACHJS010000001">
    <property type="protein sequence ID" value="MBB4967560.1"/>
    <property type="molecule type" value="Genomic_DNA"/>
</dbReference>
<dbReference type="PROSITE" id="PS00138">
    <property type="entry name" value="SUBTILASE_SER"/>
    <property type="match status" value="1"/>
</dbReference>
<accession>A0A7W7T941</accession>
<dbReference type="InterPro" id="IPR013783">
    <property type="entry name" value="Ig-like_fold"/>
</dbReference>
<proteinExistence type="inferred from homology"/>
<keyword evidence="4 6" id="KW-0720">Serine protease</keyword>
<evidence type="ECO:0000256" key="4">
    <source>
        <dbReference type="ARBA" id="ARBA00022825"/>
    </source>
</evidence>
<evidence type="ECO:0000256" key="6">
    <source>
        <dbReference type="PROSITE-ProRule" id="PRU01240"/>
    </source>
</evidence>
<dbReference type="InterPro" id="IPR023828">
    <property type="entry name" value="Peptidase_S8_Ser-AS"/>
</dbReference>
<feature type="active site" description="Charge relay system" evidence="5 6">
    <location>
        <position position="219"/>
    </location>
</feature>
<dbReference type="InterPro" id="IPR036852">
    <property type="entry name" value="Peptidase_S8/S53_dom_sf"/>
</dbReference>
<name>A0A7W7T941_9PSEU</name>
<dbReference type="Gene3D" id="3.40.50.200">
    <property type="entry name" value="Peptidase S8/S53 domain"/>
    <property type="match status" value="1"/>
</dbReference>
<evidence type="ECO:0000256" key="1">
    <source>
        <dbReference type="ARBA" id="ARBA00011073"/>
    </source>
</evidence>
<evidence type="ECO:0000313" key="9">
    <source>
        <dbReference type="EMBL" id="MBB4967560.1"/>
    </source>
</evidence>
<keyword evidence="3 6" id="KW-0378">Hydrolase</keyword>
<feature type="domain" description="Peptidase S8/S53" evidence="8">
    <location>
        <begin position="210"/>
        <end position="456"/>
    </location>
</feature>
<dbReference type="Pfam" id="PF00082">
    <property type="entry name" value="Peptidase_S8"/>
    <property type="match status" value="1"/>
</dbReference>
<dbReference type="PROSITE" id="PS00136">
    <property type="entry name" value="SUBTILASE_ASP"/>
    <property type="match status" value="1"/>
</dbReference>
<sequence length="1072" mass="111063">MLGSRSTGRGVAWGATTLAIGLVVGVTTPATAAPPEVPATGIPLAGKRIATPDATVTLLTGDRVSLVGGAVSVRPAAGREKAEFHRFERDGHLHVVPRDAYGALARGKLDPRLFDVTGLIDARYDDAHRDSVPLILQAASTGAAGVSVTHALPGALAAKASKSAAATAYAALVADPGVEKVWLDGLRQPTLDQSTRQIGAPAAWERGLTGKGVKVGVVDTGVDGAHPDLSGRELAQADFTEDNDNVDRVGHGTHVAATIASHDPKYRGVAPDAQILDAKVCVLSGCAESWIISGLTWVVEQGADVVNVSLGGPDGPETDPIEALVDSLSARTGTLFVVAAGNSGRPGTIGSPGSADSALTVGAVERDDDIAVFSSRGPRSDGGVKPDVTAPGVGIVAAKSAEGQIGDPVDATHVALSGTSMATPHVAGAAALLAQQHPDWTGSRIKAALTATAAYNPKLGAYDQGSGRIDLTKAVDSTLTSEPTGLAFGVQAWPHQDDKPVTKEVEYRNTGTTPISLRLTIDAAGPADLFSVSPKELTVPAGGTATATVTADTRGTADGGAFGGAVVATGGPTPVRTPVGVDSEVESYDVTFEVVDQDGSPATGHATDVFGLTNQTVKFLPGDKGTFTTRVPKGDYLVNSSVTDQGRTKGAFLVAPKVQVSGPTTVRIDARKAKPVRITPPDPAAKQGPGELTYRRTHGQYGLLMGVLFIGGYDGTIAIGHLGEAVPAAEFETVIGTTATSDRATYRLSYSDVGRLPDGFVRTPSIRDLAEVRTSLDAAPAGRTFLLGANPTTKNGTGGWGSLDPVPASGKPLDYVTPELRWGWRLEQNSAPDRSDASWSSPDRDYRKGRVYQQRFLRPPFGPAVPANRYLPSIARYQDLLLVSPSLLVDGEGNQGRTAGKGTVALYRDGKLLSKVEAPGVGQFPVPAGPAEYRVDIDLTTAADVLAYASRVTASWTFRSDTATGTTPVALPAGFVRFTPKLDDSGTLRGRSARVPFVVEFDKDSGAGKVRKVGVDVSYDDGKTWSPAPVTGDSVLLKPPAGSGYVSLRAKGSDSKGNRFEHAVVRTFKFAR</sequence>
<dbReference type="PANTHER" id="PTHR43806">
    <property type="entry name" value="PEPTIDASE S8"/>
    <property type="match status" value="1"/>
</dbReference>
<dbReference type="PANTHER" id="PTHR43806:SF11">
    <property type="entry name" value="CEREVISIN-RELATED"/>
    <property type="match status" value="1"/>
</dbReference>
<dbReference type="InterPro" id="IPR015500">
    <property type="entry name" value="Peptidase_S8_subtilisin-rel"/>
</dbReference>
<dbReference type="PROSITE" id="PS51892">
    <property type="entry name" value="SUBTILASE"/>
    <property type="match status" value="1"/>
</dbReference>
<dbReference type="SUPFAM" id="SSF52743">
    <property type="entry name" value="Subtilisin-like"/>
    <property type="match status" value="1"/>
</dbReference>
<dbReference type="GO" id="GO:0004252">
    <property type="term" value="F:serine-type endopeptidase activity"/>
    <property type="evidence" value="ECO:0007669"/>
    <property type="project" value="UniProtKB-UniRule"/>
</dbReference>
<evidence type="ECO:0000256" key="7">
    <source>
        <dbReference type="RuleBase" id="RU003355"/>
    </source>
</evidence>
<gene>
    <name evidence="9" type="ORF">F4559_004919</name>
</gene>
<comment type="similarity">
    <text evidence="1 6 7">Belongs to the peptidase S8 family.</text>
</comment>
<reference evidence="9 10" key="1">
    <citation type="submission" date="2020-08" db="EMBL/GenBank/DDBJ databases">
        <title>Sequencing the genomes of 1000 actinobacteria strains.</title>
        <authorList>
            <person name="Klenk H.-P."/>
        </authorList>
    </citation>
    <scope>NUCLEOTIDE SEQUENCE [LARGE SCALE GENOMIC DNA]</scope>
    <source>
        <strain evidence="9 10">DSM 45084</strain>
    </source>
</reference>